<organism evidence="13 14">
    <name type="scientific">Levilactobacillus suantsaii</name>
    <dbReference type="NCBI Taxonomy" id="2292255"/>
    <lineage>
        <taxon>Bacteria</taxon>
        <taxon>Bacillati</taxon>
        <taxon>Bacillota</taxon>
        <taxon>Bacilli</taxon>
        <taxon>Lactobacillales</taxon>
        <taxon>Lactobacillaceae</taxon>
        <taxon>Levilactobacillus</taxon>
    </lineage>
</organism>
<evidence type="ECO:0000313" key="13">
    <source>
        <dbReference type="EMBL" id="RXI78568.1"/>
    </source>
</evidence>
<keyword evidence="14" id="KW-1185">Reference proteome</keyword>
<feature type="domain" description="PD-(D/E)XK endonuclease-like" evidence="11">
    <location>
        <begin position="806"/>
        <end position="1142"/>
    </location>
</feature>
<dbReference type="GO" id="GO:0016817">
    <property type="term" value="F:hydrolase activity, acting on acid anhydrides"/>
    <property type="evidence" value="ECO:0007669"/>
    <property type="project" value="InterPro"/>
</dbReference>
<dbReference type="Pfam" id="PF12705">
    <property type="entry name" value="PDDEXK_1"/>
    <property type="match status" value="1"/>
</dbReference>
<feature type="domain" description="ATP-dependent helicase/deoxyribonuclease subunit B N-terminal" evidence="12">
    <location>
        <begin position="5"/>
        <end position="287"/>
    </location>
</feature>
<keyword evidence="4 10" id="KW-0378">Hydrolase</keyword>
<comment type="miscellaneous">
    <text evidence="10">Despite having helicase-like domains, this subunit does not have helicase activity.</text>
</comment>
<keyword evidence="3 10" id="KW-0227">DNA damage</keyword>
<comment type="caution">
    <text evidence="10">Lacks conserved residue(s) required for the propagation of feature annotation.</text>
</comment>
<dbReference type="PANTHER" id="PTHR30591">
    <property type="entry name" value="RECBCD ENZYME SUBUNIT RECC"/>
    <property type="match status" value="1"/>
</dbReference>
<evidence type="ECO:0000256" key="9">
    <source>
        <dbReference type="ARBA" id="ARBA00023204"/>
    </source>
</evidence>
<comment type="similarity">
    <text evidence="10">Belongs to the helicase family. AddB/RexB type 2 subfamily.</text>
</comment>
<comment type="caution">
    <text evidence="13">The sequence shown here is derived from an EMBL/GenBank/DDBJ whole genome shotgun (WGS) entry which is preliminary data.</text>
</comment>
<evidence type="ECO:0000256" key="7">
    <source>
        <dbReference type="ARBA" id="ARBA00022840"/>
    </source>
</evidence>
<dbReference type="RefSeq" id="WP_129032553.1">
    <property type="nucleotide sequence ID" value="NZ_QXIL01000010.1"/>
</dbReference>
<dbReference type="GO" id="GO:0000724">
    <property type="term" value="P:double-strand break repair via homologous recombination"/>
    <property type="evidence" value="ECO:0007669"/>
    <property type="project" value="UniProtKB-UniRule"/>
</dbReference>
<keyword evidence="1 10" id="KW-0540">Nuclease</keyword>
<accession>A0A4Q0VHB2</accession>
<gene>
    <name evidence="10" type="primary">rexB</name>
    <name evidence="13" type="ORF">DXH47_06525</name>
</gene>
<dbReference type="GO" id="GO:0008409">
    <property type="term" value="F:5'-3' exonuclease activity"/>
    <property type="evidence" value="ECO:0007669"/>
    <property type="project" value="UniProtKB-UniRule"/>
</dbReference>
<keyword evidence="5 10" id="KW-0347">Helicase</keyword>
<protein>
    <recommendedName>
        <fullName evidence="10">ATP-dependent helicase/deoxyribonuclease subunit B</fullName>
        <ecNumber evidence="10">3.1.-.-</ecNumber>
    </recommendedName>
    <alternativeName>
        <fullName evidence="10">ATP-dependent helicase/nuclease subunit RexB</fullName>
    </alternativeName>
</protein>
<keyword evidence="6 10" id="KW-0269">Exonuclease</keyword>
<evidence type="ECO:0000256" key="10">
    <source>
        <dbReference type="HAMAP-Rule" id="MF_01453"/>
    </source>
</evidence>
<reference evidence="13 14" key="1">
    <citation type="submission" date="2018-08" db="EMBL/GenBank/DDBJ databases">
        <title>Lactobacillus suantsai sp. nov., isolated from traditional fermented suan-tsai in Taiwan.</title>
        <authorList>
            <person name="Huang C.-H."/>
        </authorList>
    </citation>
    <scope>NUCLEOTIDE SEQUENCE [LARGE SCALE GENOMIC DNA]</scope>
    <source>
        <strain evidence="13 14">BCRC 12945</strain>
    </source>
</reference>
<dbReference type="SUPFAM" id="SSF52540">
    <property type="entry name" value="P-loop containing nucleoside triphosphate hydrolases"/>
    <property type="match status" value="1"/>
</dbReference>
<comment type="subunit">
    <text evidence="10">Heterodimer of AddA and RexB.</text>
</comment>
<dbReference type="InterPro" id="IPR027417">
    <property type="entry name" value="P-loop_NTPase"/>
</dbReference>
<keyword evidence="7 10" id="KW-0067">ATP-binding</keyword>
<dbReference type="AlphaFoldDB" id="A0A4Q0VHB2"/>
<comment type="cofactor">
    <cofactor evidence="10">
        <name>Mg(2+)</name>
        <dbReference type="ChEBI" id="CHEBI:18420"/>
    </cofactor>
</comment>
<dbReference type="HAMAP" id="MF_01453">
    <property type="entry name" value="AddB_type2"/>
    <property type="match status" value="1"/>
</dbReference>
<dbReference type="Proteomes" id="UP000290602">
    <property type="component" value="Unassembled WGS sequence"/>
</dbReference>
<evidence type="ECO:0000256" key="8">
    <source>
        <dbReference type="ARBA" id="ARBA00023125"/>
    </source>
</evidence>
<dbReference type="EMBL" id="QXIL01000010">
    <property type="protein sequence ID" value="RXI78568.1"/>
    <property type="molecule type" value="Genomic_DNA"/>
</dbReference>
<dbReference type="Pfam" id="PF21445">
    <property type="entry name" value="ADDB_N"/>
    <property type="match status" value="1"/>
</dbReference>
<evidence type="ECO:0000259" key="11">
    <source>
        <dbReference type="Pfam" id="PF12705"/>
    </source>
</evidence>
<sequence length="1199" mass="135273">MSLQFILGSAGYDHRTPMIQAMTETLRDQPHDQCYYLVPNHIKFETEVGVLDALHQQLAPDQPLFAQTHVQVFSFTRLAWFFMKNEPVYQLPRISTAGLNMLIYQIIQAHADELTIFRGEVTRPGFISQLTAQLAEFRVGQVTAADLTAAIDRLAPGSADLQAKLHDLLVIYNAFETQMTGKYVANTDLLNQLADYLTQLDLSHAHFYLEGFSQMSAQESHLVTVLIQRAASVTVALNLDKAYTQDLPTVTDLFFQSGKLYYQLLSSARANHVHVLVDDHAKEPRVSADLLALDKYWQNSQVGRPTPPEAKTVPTKLHLFSAPSRYSEVAHVANKIHQLVATGKYRYRDFLIMTRHLDAYQTVIDPIFSAENIPYFDDADVQMADHPFVELINALFDVQRRNYRYSDIFRVLKSELLLPTDDHDEPIDVAAYRQAVALTENFVLKTGFEGQKRWTQADDWQYTRFTLGNDEVVTSKDQEITRQINVIRHFVQQTLPPLFQHLQHAKTYTDAATVLYQFLVNHGVVKRLMAWRDQAIAAQDLTLAGQPEQTWSTFCQMLDECHTILGDLPYSQTDFQALLQTGFSGAKFSQIPSTLDQVMFSESGIVQANNRKVTFLMGATATTMPDNQVPTTLLADSDRQDLSAQLQAGDDGAYLRDDAATQLAGEPYLNYLGFLSGCDQLVFSYPITSDGEANQEISPYVARIRDHFKLPVTQVSTTPAVDGHDVQQFVGTRRTTLRHLVQVSHAGQLTGQPLAPAWLYLLQVLKNDEQYGALTTKLLGSLKYRNEPHKLLPDIVTQLYGTTINTSISKLEEYYDNPYAYFLKYGLKLQERDVFELSPASTGEFFHATLDALVKMIHDQDLDLASVDDQQLKEMTDEAMAKLLDTTENPQFAVLESSSRMDYIRHQLMKTMHRMAWTLKQQSTRTKMRPKETEVQFGMGDQHGWAPLTFALPHQHQVSVRGRIDRLDMVQANGKTYLGIVDYKSSARTFKFDEAYYGQAMQMLTYLDAVKRNFAAAIGASEPTPANLAGAVYLHVQDPILKAETVKDPANPVIDLLKAEQYQGLLLEDEDLLENIESLFAKGTGKSVLFSGLRKNGDGNFKSRLLVTPTELDELLAHTERLIKQAAEQIFAGHVDLAPFRNSDTTALKYSPYKSIMQFDPLLPENNYHDLAPLSRAKVMKLIADKMANRQAGGVQDER</sequence>
<dbReference type="Gene3D" id="3.40.50.300">
    <property type="entry name" value="P-loop containing nucleotide triphosphate hydrolases"/>
    <property type="match status" value="4"/>
</dbReference>
<evidence type="ECO:0000256" key="5">
    <source>
        <dbReference type="ARBA" id="ARBA00022806"/>
    </source>
</evidence>
<keyword evidence="9 10" id="KW-0234">DNA repair</keyword>
<keyword evidence="2 10" id="KW-0547">Nucleotide-binding</keyword>
<dbReference type="InterPro" id="IPR014141">
    <property type="entry name" value="DNA_helicase_suRexB"/>
</dbReference>
<keyword evidence="8 10" id="KW-0238">DNA-binding</keyword>
<evidence type="ECO:0000256" key="4">
    <source>
        <dbReference type="ARBA" id="ARBA00022801"/>
    </source>
</evidence>
<evidence type="ECO:0000313" key="14">
    <source>
        <dbReference type="Proteomes" id="UP000290602"/>
    </source>
</evidence>
<proteinExistence type="inferred from homology"/>
<evidence type="ECO:0000256" key="3">
    <source>
        <dbReference type="ARBA" id="ARBA00022763"/>
    </source>
</evidence>
<evidence type="ECO:0000256" key="2">
    <source>
        <dbReference type="ARBA" id="ARBA00022741"/>
    </source>
</evidence>
<dbReference type="InterPro" id="IPR038726">
    <property type="entry name" value="PDDEXK_AddAB-type"/>
</dbReference>
<dbReference type="InterPro" id="IPR049035">
    <property type="entry name" value="ADDB_N"/>
</dbReference>
<dbReference type="OrthoDB" id="9758506at2"/>
<dbReference type="GO" id="GO:0005524">
    <property type="term" value="F:ATP binding"/>
    <property type="evidence" value="ECO:0007669"/>
    <property type="project" value="UniProtKB-UniRule"/>
</dbReference>
<evidence type="ECO:0000256" key="1">
    <source>
        <dbReference type="ARBA" id="ARBA00022722"/>
    </source>
</evidence>
<evidence type="ECO:0000256" key="6">
    <source>
        <dbReference type="ARBA" id="ARBA00022839"/>
    </source>
</evidence>
<dbReference type="PANTHER" id="PTHR30591:SF1">
    <property type="entry name" value="RECBCD ENZYME SUBUNIT RECC"/>
    <property type="match status" value="1"/>
</dbReference>
<dbReference type="GO" id="GO:0004386">
    <property type="term" value="F:helicase activity"/>
    <property type="evidence" value="ECO:0007669"/>
    <property type="project" value="UniProtKB-KW"/>
</dbReference>
<dbReference type="EC" id="3.1.-.-" evidence="10"/>
<name>A0A4Q0VHB2_9LACO</name>
<evidence type="ECO:0000259" key="12">
    <source>
        <dbReference type="Pfam" id="PF21445"/>
    </source>
</evidence>
<comment type="function">
    <text evidence="10">The heterodimer acts as both an ATP-dependent DNA helicase and an ATP-dependent, dual-direction single-stranded exonuclease. Recognizes the chi site generating a DNA molecule suitable for the initiation of homologous recombination. This subunit has 5' -&gt; 3' nuclease activity but not helicase activity.</text>
</comment>
<dbReference type="GO" id="GO:0003690">
    <property type="term" value="F:double-stranded DNA binding"/>
    <property type="evidence" value="ECO:0007669"/>
    <property type="project" value="UniProtKB-UniRule"/>
</dbReference>